<reference evidence="6 7" key="1">
    <citation type="submission" date="2019-06" db="EMBL/GenBank/DDBJ databases">
        <title>New taxonomy in bacterial strain CC-CFT640, isolated from vineyard.</title>
        <authorList>
            <person name="Lin S.-Y."/>
            <person name="Tsai C.-F."/>
            <person name="Young C.-C."/>
        </authorList>
    </citation>
    <scope>NUCLEOTIDE SEQUENCE [LARGE SCALE GENOMIC DNA]</scope>
    <source>
        <strain evidence="6 7">CC-CFT640</strain>
    </source>
</reference>
<dbReference type="CDD" id="cd08422">
    <property type="entry name" value="PBP2_CrgA_like"/>
    <property type="match status" value="1"/>
</dbReference>
<evidence type="ECO:0000256" key="4">
    <source>
        <dbReference type="ARBA" id="ARBA00023163"/>
    </source>
</evidence>
<accession>A0A5C8PR53</accession>
<dbReference type="RefSeq" id="WP_147846414.1">
    <property type="nucleotide sequence ID" value="NZ_VDUZ01000007.1"/>
</dbReference>
<dbReference type="EMBL" id="VDUZ01000007">
    <property type="protein sequence ID" value="TXL78146.1"/>
    <property type="molecule type" value="Genomic_DNA"/>
</dbReference>
<dbReference type="PANTHER" id="PTHR30537:SF81">
    <property type="entry name" value="TRANSCRIPTIONAL REGULATOR-RELATED"/>
    <property type="match status" value="1"/>
</dbReference>
<dbReference type="GO" id="GO:0003700">
    <property type="term" value="F:DNA-binding transcription factor activity"/>
    <property type="evidence" value="ECO:0007669"/>
    <property type="project" value="InterPro"/>
</dbReference>
<dbReference type="SUPFAM" id="SSF46785">
    <property type="entry name" value="Winged helix' DNA-binding domain"/>
    <property type="match status" value="1"/>
</dbReference>
<dbReference type="Pfam" id="PF00126">
    <property type="entry name" value="HTH_1"/>
    <property type="match status" value="1"/>
</dbReference>
<dbReference type="InterPro" id="IPR058163">
    <property type="entry name" value="LysR-type_TF_proteobact-type"/>
</dbReference>
<keyword evidence="3" id="KW-0238">DNA-binding</keyword>
<keyword evidence="2" id="KW-0805">Transcription regulation</keyword>
<evidence type="ECO:0000313" key="6">
    <source>
        <dbReference type="EMBL" id="TXL78146.1"/>
    </source>
</evidence>
<dbReference type="InterPro" id="IPR036390">
    <property type="entry name" value="WH_DNA-bd_sf"/>
</dbReference>
<dbReference type="FunFam" id="1.10.10.10:FF:000001">
    <property type="entry name" value="LysR family transcriptional regulator"/>
    <property type="match status" value="1"/>
</dbReference>
<evidence type="ECO:0000256" key="2">
    <source>
        <dbReference type="ARBA" id="ARBA00023015"/>
    </source>
</evidence>
<keyword evidence="4" id="KW-0804">Transcription</keyword>
<dbReference type="InterPro" id="IPR005119">
    <property type="entry name" value="LysR_subst-bd"/>
</dbReference>
<dbReference type="GO" id="GO:0043565">
    <property type="term" value="F:sequence-specific DNA binding"/>
    <property type="evidence" value="ECO:0007669"/>
    <property type="project" value="TreeGrafter"/>
</dbReference>
<comment type="similarity">
    <text evidence="1">Belongs to the LysR transcriptional regulatory family.</text>
</comment>
<dbReference type="AlphaFoldDB" id="A0A5C8PR53"/>
<evidence type="ECO:0000256" key="1">
    <source>
        <dbReference type="ARBA" id="ARBA00009437"/>
    </source>
</evidence>
<dbReference type="PROSITE" id="PS50931">
    <property type="entry name" value="HTH_LYSR"/>
    <property type="match status" value="1"/>
</dbReference>
<keyword evidence="7" id="KW-1185">Reference proteome</keyword>
<comment type="caution">
    <text evidence="6">The sequence shown here is derived from an EMBL/GenBank/DDBJ whole genome shotgun (WGS) entry which is preliminary data.</text>
</comment>
<gene>
    <name evidence="6" type="ORF">FHP25_08055</name>
</gene>
<evidence type="ECO:0000313" key="7">
    <source>
        <dbReference type="Proteomes" id="UP000321638"/>
    </source>
</evidence>
<dbReference type="Gene3D" id="3.40.190.290">
    <property type="match status" value="1"/>
</dbReference>
<dbReference type="InterPro" id="IPR000847">
    <property type="entry name" value="LysR_HTH_N"/>
</dbReference>
<dbReference type="PANTHER" id="PTHR30537">
    <property type="entry name" value="HTH-TYPE TRANSCRIPTIONAL REGULATOR"/>
    <property type="match status" value="1"/>
</dbReference>
<dbReference type="Gene3D" id="1.10.10.10">
    <property type="entry name" value="Winged helix-like DNA-binding domain superfamily/Winged helix DNA-binding domain"/>
    <property type="match status" value="1"/>
</dbReference>
<proteinExistence type="inferred from homology"/>
<dbReference type="OrthoDB" id="9812435at2"/>
<feature type="domain" description="HTH lysR-type" evidence="5">
    <location>
        <begin position="1"/>
        <end position="60"/>
    </location>
</feature>
<sequence length="305" mass="33405">MKWRFDDVLTFLEVVEAGGVTAAASRLNVSKSVISKRIADLEAALGVDLFQRSSRHLRPSDNGTAFYEHIRPLVQAINEAAERIGSRTEALQGRLRVTAPMTFGTMYLGPMIFDFAKAHPGLELALDYDDRMVELVRNGYDVGIRIGILKDSSLVARKLCTVRRVVCCSPGYARDKGLPESIAALSSHDCIDYANVHTSQLWQFQARRPGGKPAAVMLRSRIVANNGEAMRDAAIAGLGLAVLPMFLAAAPLREGRLVAALPGETPPPYAIHAVYPPTRHVPAKVRGFVDHLAKAFRPTPPWERD</sequence>
<name>A0A5C8PR53_9HYPH</name>
<dbReference type="Proteomes" id="UP000321638">
    <property type="component" value="Unassembled WGS sequence"/>
</dbReference>
<evidence type="ECO:0000256" key="3">
    <source>
        <dbReference type="ARBA" id="ARBA00023125"/>
    </source>
</evidence>
<dbReference type="PRINTS" id="PR00039">
    <property type="entry name" value="HTHLYSR"/>
</dbReference>
<dbReference type="SUPFAM" id="SSF53850">
    <property type="entry name" value="Periplasmic binding protein-like II"/>
    <property type="match status" value="1"/>
</dbReference>
<dbReference type="InterPro" id="IPR036388">
    <property type="entry name" value="WH-like_DNA-bd_sf"/>
</dbReference>
<dbReference type="GO" id="GO:0006351">
    <property type="term" value="P:DNA-templated transcription"/>
    <property type="evidence" value="ECO:0007669"/>
    <property type="project" value="TreeGrafter"/>
</dbReference>
<evidence type="ECO:0000259" key="5">
    <source>
        <dbReference type="PROSITE" id="PS50931"/>
    </source>
</evidence>
<protein>
    <submittedName>
        <fullName evidence="6">LysR family transcriptional regulator</fullName>
    </submittedName>
</protein>
<dbReference type="FunFam" id="3.40.190.290:FF:000001">
    <property type="entry name" value="Transcriptional regulator, LysR family"/>
    <property type="match status" value="1"/>
</dbReference>
<organism evidence="6 7">
    <name type="scientific">Vineibacter terrae</name>
    <dbReference type="NCBI Taxonomy" id="2586908"/>
    <lineage>
        <taxon>Bacteria</taxon>
        <taxon>Pseudomonadati</taxon>
        <taxon>Pseudomonadota</taxon>
        <taxon>Alphaproteobacteria</taxon>
        <taxon>Hyphomicrobiales</taxon>
        <taxon>Vineibacter</taxon>
    </lineage>
</organism>
<dbReference type="Pfam" id="PF03466">
    <property type="entry name" value="LysR_substrate"/>
    <property type="match status" value="1"/>
</dbReference>